<dbReference type="STRING" id="227321.Q5BAX5"/>
<keyword evidence="2" id="KW-1133">Transmembrane helix</keyword>
<dbReference type="HOGENOM" id="CLU_030774_0_0_1"/>
<reference evidence="4" key="1">
    <citation type="journal article" date="2005" name="Nature">
        <title>Sequencing of Aspergillus nidulans and comparative analysis with A. fumigatus and A. oryzae.</title>
        <authorList>
            <person name="Galagan J.E."/>
            <person name="Calvo S.E."/>
            <person name="Cuomo C."/>
            <person name="Ma L.J."/>
            <person name="Wortman J.R."/>
            <person name="Batzoglou S."/>
            <person name="Lee S.I."/>
            <person name="Basturkmen M."/>
            <person name="Spevak C.C."/>
            <person name="Clutterbuck J."/>
            <person name="Kapitonov V."/>
            <person name="Jurka J."/>
            <person name="Scazzocchio C."/>
            <person name="Farman M."/>
            <person name="Butler J."/>
            <person name="Purcell S."/>
            <person name="Harris S."/>
            <person name="Braus G.H."/>
            <person name="Draht O."/>
            <person name="Busch S."/>
            <person name="D'Enfert C."/>
            <person name="Bouchier C."/>
            <person name="Goldman G.H."/>
            <person name="Bell-Pedersen D."/>
            <person name="Griffiths-Jones S."/>
            <person name="Doonan J.H."/>
            <person name="Yu J."/>
            <person name="Vienken K."/>
            <person name="Pain A."/>
            <person name="Freitag M."/>
            <person name="Selker E.U."/>
            <person name="Archer D.B."/>
            <person name="Penalva M.A."/>
            <person name="Oakley B.R."/>
            <person name="Momany M."/>
            <person name="Tanaka T."/>
            <person name="Kumagai T."/>
            <person name="Asai K."/>
            <person name="Machida M."/>
            <person name="Nierman W.C."/>
            <person name="Denning D.W."/>
            <person name="Caddick M."/>
            <person name="Hynes M."/>
            <person name="Paoletti M."/>
            <person name="Fischer R."/>
            <person name="Miller B."/>
            <person name="Dyer P."/>
            <person name="Sachs M.S."/>
            <person name="Osmani S.A."/>
            <person name="Birren B.W."/>
        </authorList>
    </citation>
    <scope>NUCLEOTIDE SEQUENCE [LARGE SCALE GENOMIC DNA]</scope>
    <source>
        <strain evidence="4">FGSC A4 / ATCC 38163 / CBS 112.46 / NRRL 194 / M139</strain>
    </source>
</reference>
<protein>
    <submittedName>
        <fullName evidence="3">Uncharacterized protein</fullName>
    </submittedName>
</protein>
<evidence type="ECO:0000256" key="2">
    <source>
        <dbReference type="SAM" id="Phobius"/>
    </source>
</evidence>
<dbReference type="EMBL" id="BN001307">
    <property type="protein sequence ID" value="CBF86571.1"/>
    <property type="molecule type" value="Genomic_DNA"/>
</dbReference>
<feature type="region of interest" description="Disordered" evidence="1">
    <location>
        <begin position="281"/>
        <end position="322"/>
    </location>
</feature>
<keyword evidence="2" id="KW-0472">Membrane</keyword>
<feature type="transmembrane region" description="Helical" evidence="2">
    <location>
        <begin position="32"/>
        <end position="52"/>
    </location>
</feature>
<gene>
    <name evidence="3" type="ORF">ANIA_02305</name>
</gene>
<keyword evidence="4" id="KW-1185">Reference proteome</keyword>
<reference evidence="4" key="2">
    <citation type="journal article" date="2009" name="Fungal Genet. Biol.">
        <title>The 2008 update of the Aspergillus nidulans genome annotation: a community effort.</title>
        <authorList>
            <person name="Wortman J.R."/>
            <person name="Gilsenan J.M."/>
            <person name="Joardar V."/>
            <person name="Deegan J."/>
            <person name="Clutterbuck J."/>
            <person name="Andersen M.R."/>
            <person name="Archer D."/>
            <person name="Bencina M."/>
            <person name="Braus G."/>
            <person name="Coutinho P."/>
            <person name="von Dohren H."/>
            <person name="Doonan J."/>
            <person name="Driessen A.J."/>
            <person name="Durek P."/>
            <person name="Espeso E."/>
            <person name="Fekete E."/>
            <person name="Flipphi M."/>
            <person name="Estrada C.G."/>
            <person name="Geysens S."/>
            <person name="Goldman G."/>
            <person name="de Groot P.W."/>
            <person name="Hansen K."/>
            <person name="Harris S.D."/>
            <person name="Heinekamp T."/>
            <person name="Helmstaedt K."/>
            <person name="Henrissat B."/>
            <person name="Hofmann G."/>
            <person name="Homan T."/>
            <person name="Horio T."/>
            <person name="Horiuchi H."/>
            <person name="James S."/>
            <person name="Jones M."/>
            <person name="Karaffa L."/>
            <person name="Karanyi Z."/>
            <person name="Kato M."/>
            <person name="Keller N."/>
            <person name="Kelly D.E."/>
            <person name="Kiel J.A."/>
            <person name="Kim J.M."/>
            <person name="van der Klei I.J."/>
            <person name="Klis F.M."/>
            <person name="Kovalchuk A."/>
            <person name="Krasevec N."/>
            <person name="Kubicek C.P."/>
            <person name="Liu B."/>
            <person name="Maccabe A."/>
            <person name="Meyer V."/>
            <person name="Mirabito P."/>
            <person name="Miskei M."/>
            <person name="Mos M."/>
            <person name="Mullins J."/>
            <person name="Nelson D.R."/>
            <person name="Nielsen J."/>
            <person name="Oakley B.R."/>
            <person name="Osmani S.A."/>
            <person name="Pakula T."/>
            <person name="Paszewski A."/>
            <person name="Paulsen I."/>
            <person name="Pilsyk S."/>
            <person name="Pocsi I."/>
            <person name="Punt P.J."/>
            <person name="Ram A.F."/>
            <person name="Ren Q."/>
            <person name="Robellet X."/>
            <person name="Robson G."/>
            <person name="Seiboth B."/>
            <person name="van Solingen P."/>
            <person name="Specht T."/>
            <person name="Sun J."/>
            <person name="Taheri-Talesh N."/>
            <person name="Takeshita N."/>
            <person name="Ussery D."/>
            <person name="vanKuyk P.A."/>
            <person name="Visser H."/>
            <person name="van de Vondervoort P.J."/>
            <person name="de Vries R.P."/>
            <person name="Walton J."/>
            <person name="Xiang X."/>
            <person name="Xiong Y."/>
            <person name="Zeng A.P."/>
            <person name="Brandt B.W."/>
            <person name="Cornell M.J."/>
            <person name="van den Hondel C.A."/>
            <person name="Visser J."/>
            <person name="Oliver S.G."/>
            <person name="Turner G."/>
        </authorList>
    </citation>
    <scope>GENOME REANNOTATION</scope>
    <source>
        <strain evidence="4">FGSC A4 / ATCC 38163 / CBS 112.46 / NRRL 194 / M139</strain>
    </source>
</reference>
<evidence type="ECO:0000313" key="3">
    <source>
        <dbReference type="EMBL" id="CBF86571.1"/>
    </source>
</evidence>
<proteinExistence type="predicted"/>
<dbReference type="Proteomes" id="UP000000560">
    <property type="component" value="Chromosome VII"/>
</dbReference>
<organism evidence="3 4">
    <name type="scientific">Emericella nidulans (strain FGSC A4 / ATCC 38163 / CBS 112.46 / NRRL 194 / M139)</name>
    <name type="common">Aspergillus nidulans</name>
    <dbReference type="NCBI Taxonomy" id="227321"/>
    <lineage>
        <taxon>Eukaryota</taxon>
        <taxon>Fungi</taxon>
        <taxon>Dikarya</taxon>
        <taxon>Ascomycota</taxon>
        <taxon>Pezizomycotina</taxon>
        <taxon>Eurotiomycetes</taxon>
        <taxon>Eurotiomycetidae</taxon>
        <taxon>Eurotiales</taxon>
        <taxon>Aspergillaceae</taxon>
        <taxon>Aspergillus</taxon>
        <taxon>Aspergillus subgen. Nidulantes</taxon>
    </lineage>
</organism>
<feature type="region of interest" description="Disordered" evidence="1">
    <location>
        <begin position="170"/>
        <end position="266"/>
    </location>
</feature>
<dbReference type="KEGG" id="ani:ANIA_02305"/>
<feature type="compositionally biased region" description="Polar residues" evidence="1">
    <location>
        <begin position="256"/>
        <end position="266"/>
    </location>
</feature>
<feature type="transmembrane region" description="Helical" evidence="2">
    <location>
        <begin position="114"/>
        <end position="136"/>
    </location>
</feature>
<dbReference type="InParanoid" id="Q5BAX5"/>
<dbReference type="OrthoDB" id="4188781at2759"/>
<feature type="compositionally biased region" description="Polar residues" evidence="1">
    <location>
        <begin position="234"/>
        <end position="247"/>
    </location>
</feature>
<dbReference type="GeneID" id="2875049"/>
<feature type="compositionally biased region" description="Polar residues" evidence="1">
    <location>
        <begin position="174"/>
        <end position="198"/>
    </location>
</feature>
<feature type="compositionally biased region" description="Polar residues" evidence="1">
    <location>
        <begin position="281"/>
        <end position="290"/>
    </location>
</feature>
<feature type="compositionally biased region" description="Low complexity" evidence="1">
    <location>
        <begin position="215"/>
        <end position="228"/>
    </location>
</feature>
<dbReference type="eggNOG" id="ENOG502S6ST">
    <property type="taxonomic scope" value="Eukaryota"/>
</dbReference>
<keyword evidence="2" id="KW-0812">Transmembrane</keyword>
<sequence length="391" mass="41850">MPKASPGYLLGGASLFLNIIVTVLHGGSFIEAVTVSFGVLSCFVVLALLLIVTNVSKMNARVPREGWKTITYGCGFGYFITATGVTAGGITWSALQAVSEAAGSGIGSNRQALLIARCVLWALSVLTQGMLCGVLLTTTSSNDNCNQWPTPIAYELGSIASNRTEVHQKGASRAASSIAESQCPSIETITPSRPSISRKTSHRSDRYSGKTLIQSDSKSNSLDLDSTLIPYPESATTHTTVSASYEDQGSDKGHSRPQQLQRSGSQIKRSLDSVMLRPLSTISSSTQLAPNKQPPSKIKVPDESNIHPLFRSGSRSPPPTATPSTMVVAAPDAGQTITVSTLQRMRSTRSFGTYSSRRKSLLEQTDYLFEDVEHKAGSILGYYPQQAHSMQ</sequence>
<accession>C8VN53</accession>
<evidence type="ECO:0000256" key="1">
    <source>
        <dbReference type="SAM" id="MobiDB-lite"/>
    </source>
</evidence>
<dbReference type="OMA" id="MPSFIMA"/>
<dbReference type="RefSeq" id="XP_659909.1">
    <property type="nucleotide sequence ID" value="XM_654817.1"/>
</dbReference>
<feature type="transmembrane region" description="Helical" evidence="2">
    <location>
        <begin position="7"/>
        <end position="26"/>
    </location>
</feature>
<name>Q5BAX5_EMENI</name>
<dbReference type="AlphaFoldDB" id="Q5BAX5"/>
<evidence type="ECO:0000313" key="4">
    <source>
        <dbReference type="Proteomes" id="UP000000560"/>
    </source>
</evidence>
<accession>Q5BAX5</accession>